<feature type="region of interest" description="Disordered" evidence="1">
    <location>
        <begin position="1"/>
        <end position="32"/>
    </location>
</feature>
<keyword evidence="2" id="KW-0614">Plasmid</keyword>
<dbReference type="Proteomes" id="UP000029558">
    <property type="component" value="Plasmid pPSB1-2"/>
</dbReference>
<evidence type="ECO:0000313" key="2">
    <source>
        <dbReference type="EMBL" id="ALB24419.1"/>
    </source>
</evidence>
<evidence type="ECO:0000313" key="3">
    <source>
        <dbReference type="Proteomes" id="UP000029558"/>
    </source>
</evidence>
<sequence>MNTVALTQDANTPKSSPIPANHSYAPHVEKSH</sequence>
<accession>A0AAC9EVH1</accession>
<dbReference type="AlphaFoldDB" id="A0AAC9EVH1"/>
<dbReference type="EMBL" id="CP012510">
    <property type="protein sequence ID" value="ALB24419.1"/>
    <property type="molecule type" value="Genomic_DNA"/>
</dbReference>
<name>A0AAC9EVH1_PISSA</name>
<reference evidence="2 3" key="1">
    <citation type="journal article" date="2014" name="Genome Announc.">
        <title>Comparative Genome Analysis of Two Isolates of the Fish Pathogen Piscirickettsia salmonis from Different Hosts Reveals Major Differences in Virulence-Associated Secretion Systems.</title>
        <authorList>
            <person name="Bohle H."/>
            <person name="Henriquez P."/>
            <person name="Grothusen H."/>
            <person name="Navas E."/>
            <person name="Sandoval A."/>
            <person name="Bustamante F."/>
            <person name="Bustos P."/>
            <person name="Mancilla M."/>
        </authorList>
    </citation>
    <scope>NUCLEOTIDE SEQUENCE [LARGE SCALE GENOMIC DNA]</scope>
    <source>
        <strain evidence="3">B1-32597</strain>
    </source>
</reference>
<protein>
    <submittedName>
        <fullName evidence="2">Uncharacterized protein</fullName>
    </submittedName>
</protein>
<feature type="compositionally biased region" description="Polar residues" evidence="1">
    <location>
        <begin position="1"/>
        <end position="15"/>
    </location>
</feature>
<gene>
    <name evidence="2" type="ORF">KU39_2p16</name>
</gene>
<organism evidence="2 3">
    <name type="scientific">Piscirickettsia salmonis</name>
    <dbReference type="NCBI Taxonomy" id="1238"/>
    <lineage>
        <taxon>Bacteria</taxon>
        <taxon>Pseudomonadati</taxon>
        <taxon>Pseudomonadota</taxon>
        <taxon>Gammaproteobacteria</taxon>
        <taxon>Thiotrichales</taxon>
        <taxon>Piscirickettsiaceae</taxon>
        <taxon>Piscirickettsia</taxon>
    </lineage>
</organism>
<proteinExistence type="predicted"/>
<geneLocation type="plasmid" evidence="2 3">
    <name>pPSB1-2</name>
</geneLocation>
<evidence type="ECO:0000256" key="1">
    <source>
        <dbReference type="SAM" id="MobiDB-lite"/>
    </source>
</evidence>